<keyword evidence="6" id="KW-0624">Polysaccharide degradation</keyword>
<keyword evidence="2 7" id="KW-0378">Hydrolase</keyword>
<dbReference type="InterPro" id="IPR017853">
    <property type="entry name" value="GH"/>
</dbReference>
<dbReference type="SUPFAM" id="SSF51445">
    <property type="entry name" value="(Trans)glycosidases"/>
    <property type="match status" value="1"/>
</dbReference>
<evidence type="ECO:0000256" key="7">
    <source>
        <dbReference type="RuleBase" id="RU361153"/>
    </source>
</evidence>
<sequence>MITMQPFDAKSNPTPSKERLVAFKRAKSLNNGISISWLEQYWNSDVLLKSPLSQSDWELFKRLKIQSLRLPVAFEYFSSKQIPVEKVFTHIDDVLKQCKVYDIKLIIDYHYGKINDNNFKGETSKAINLWLLLTKRYAKESADRLFFEIYNEPPHMDPKVWKDAAYNIVTAIRQKDKKRTLLVGASNYNSIYELSRMERLADENIIYTFHFYEPFLFTHQGADWVGDQMATTGIPFPYDAKAYPAINPKAINTPGEANYKQYPTDGNEQSVKDKLQIAKSWGDKYYVPLLCSEYGVYRKYTDEGSRSRYVAAVRKSLRQLGIPGILWDYNTNFSIFNGPPAIKNLSESMKRAIDYVSPKQ</sequence>
<dbReference type="GO" id="GO:0009986">
    <property type="term" value="C:cell surface"/>
    <property type="evidence" value="ECO:0007669"/>
    <property type="project" value="TreeGrafter"/>
</dbReference>
<dbReference type="EMBL" id="QWDE01000006">
    <property type="protein sequence ID" value="RFZ81274.1"/>
    <property type="molecule type" value="Genomic_DNA"/>
</dbReference>
<proteinExistence type="inferred from homology"/>
<keyword evidence="10" id="KW-1185">Reference proteome</keyword>
<evidence type="ECO:0000256" key="2">
    <source>
        <dbReference type="ARBA" id="ARBA00022801"/>
    </source>
</evidence>
<protein>
    <recommendedName>
        <fullName evidence="8">Glycoside hydrolase family 5 domain-containing protein</fullName>
    </recommendedName>
</protein>
<dbReference type="GO" id="GO:0005576">
    <property type="term" value="C:extracellular region"/>
    <property type="evidence" value="ECO:0007669"/>
    <property type="project" value="TreeGrafter"/>
</dbReference>
<dbReference type="GO" id="GO:0030245">
    <property type="term" value="P:cellulose catabolic process"/>
    <property type="evidence" value="ECO:0007669"/>
    <property type="project" value="UniProtKB-KW"/>
</dbReference>
<evidence type="ECO:0000256" key="5">
    <source>
        <dbReference type="ARBA" id="ARBA00023295"/>
    </source>
</evidence>
<feature type="domain" description="Glycoside hydrolase family 5" evidence="8">
    <location>
        <begin position="52"/>
        <end position="332"/>
    </location>
</feature>
<dbReference type="Pfam" id="PF00150">
    <property type="entry name" value="Cellulase"/>
    <property type="match status" value="1"/>
</dbReference>
<dbReference type="OrthoDB" id="9800955at2"/>
<dbReference type="InterPro" id="IPR050386">
    <property type="entry name" value="Glycosyl_hydrolase_5"/>
</dbReference>
<reference evidence="9 10" key="1">
    <citation type="submission" date="2018-08" db="EMBL/GenBank/DDBJ databases">
        <title>Mucilaginibacter terrae sp. nov., isolated from manganese diggings.</title>
        <authorList>
            <person name="Huang Y."/>
            <person name="Zhou Z."/>
        </authorList>
    </citation>
    <scope>NUCLEOTIDE SEQUENCE [LARGE SCALE GENOMIC DNA]</scope>
    <source>
        <strain evidence="9 10">ZH6</strain>
    </source>
</reference>
<keyword evidence="3" id="KW-0136">Cellulose degradation</keyword>
<name>A0A3E2NJT6_9SPHI</name>
<dbReference type="AlphaFoldDB" id="A0A3E2NJT6"/>
<keyword evidence="4" id="KW-0119">Carbohydrate metabolism</keyword>
<dbReference type="PANTHER" id="PTHR31297:SF41">
    <property type="entry name" value="ENDOGLUCANASE, PUTATIVE (AFU_ORTHOLOGUE AFUA_5G01830)-RELATED"/>
    <property type="match status" value="1"/>
</dbReference>
<gene>
    <name evidence="9" type="ORF">DYU05_20035</name>
</gene>
<comment type="similarity">
    <text evidence="1 7">Belongs to the glycosyl hydrolase 5 (cellulase A) family.</text>
</comment>
<dbReference type="GO" id="GO:0008422">
    <property type="term" value="F:beta-glucosidase activity"/>
    <property type="evidence" value="ECO:0007669"/>
    <property type="project" value="TreeGrafter"/>
</dbReference>
<evidence type="ECO:0000256" key="6">
    <source>
        <dbReference type="ARBA" id="ARBA00023326"/>
    </source>
</evidence>
<dbReference type="InterPro" id="IPR001547">
    <property type="entry name" value="Glyco_hydro_5"/>
</dbReference>
<evidence type="ECO:0000256" key="1">
    <source>
        <dbReference type="ARBA" id="ARBA00005641"/>
    </source>
</evidence>
<dbReference type="RefSeq" id="WP_117384949.1">
    <property type="nucleotide sequence ID" value="NZ_QWDE01000006.1"/>
</dbReference>
<dbReference type="PANTHER" id="PTHR31297">
    <property type="entry name" value="GLUCAN ENDO-1,6-BETA-GLUCOSIDASE B"/>
    <property type="match status" value="1"/>
</dbReference>
<evidence type="ECO:0000256" key="4">
    <source>
        <dbReference type="ARBA" id="ARBA00023277"/>
    </source>
</evidence>
<dbReference type="Proteomes" id="UP000260823">
    <property type="component" value="Unassembled WGS sequence"/>
</dbReference>
<dbReference type="Gene3D" id="3.20.20.80">
    <property type="entry name" value="Glycosidases"/>
    <property type="match status" value="1"/>
</dbReference>
<evidence type="ECO:0000313" key="9">
    <source>
        <dbReference type="EMBL" id="RFZ81274.1"/>
    </source>
</evidence>
<comment type="caution">
    <text evidence="9">The sequence shown here is derived from an EMBL/GenBank/DDBJ whole genome shotgun (WGS) entry which is preliminary data.</text>
</comment>
<organism evidence="9 10">
    <name type="scientific">Mucilaginibacter terrenus</name>
    <dbReference type="NCBI Taxonomy" id="2482727"/>
    <lineage>
        <taxon>Bacteria</taxon>
        <taxon>Pseudomonadati</taxon>
        <taxon>Bacteroidota</taxon>
        <taxon>Sphingobacteriia</taxon>
        <taxon>Sphingobacteriales</taxon>
        <taxon>Sphingobacteriaceae</taxon>
        <taxon>Mucilaginibacter</taxon>
    </lineage>
</organism>
<evidence type="ECO:0000259" key="8">
    <source>
        <dbReference type="Pfam" id="PF00150"/>
    </source>
</evidence>
<evidence type="ECO:0000313" key="10">
    <source>
        <dbReference type="Proteomes" id="UP000260823"/>
    </source>
</evidence>
<keyword evidence="5 7" id="KW-0326">Glycosidase</keyword>
<accession>A0A3E2NJT6</accession>
<evidence type="ECO:0000256" key="3">
    <source>
        <dbReference type="ARBA" id="ARBA00023001"/>
    </source>
</evidence>